<dbReference type="Gene3D" id="3.40.50.970">
    <property type="match status" value="1"/>
</dbReference>
<evidence type="ECO:0000256" key="1">
    <source>
        <dbReference type="ARBA" id="ARBA00001964"/>
    </source>
</evidence>
<feature type="domain" description="Transketolase-like pyrimidine-binding" evidence="5">
    <location>
        <begin position="4"/>
        <end position="169"/>
    </location>
</feature>
<dbReference type="Pfam" id="PF02780">
    <property type="entry name" value="Transketolase_C"/>
    <property type="match status" value="1"/>
</dbReference>
<keyword evidence="7" id="KW-1185">Reference proteome</keyword>
<comment type="similarity">
    <text evidence="2">Belongs to the transketolase family.</text>
</comment>
<dbReference type="SUPFAM" id="SSF52922">
    <property type="entry name" value="TK C-terminal domain-like"/>
    <property type="match status" value="1"/>
</dbReference>
<dbReference type="OrthoDB" id="8732661at2"/>
<dbReference type="RefSeq" id="WP_095134343.1">
    <property type="nucleotide sequence ID" value="NZ_NIBG01000012.1"/>
</dbReference>
<dbReference type="PANTHER" id="PTHR43825">
    <property type="entry name" value="PYRUVATE DEHYDROGENASE E1 COMPONENT"/>
    <property type="match status" value="1"/>
</dbReference>
<dbReference type="InterPro" id="IPR051157">
    <property type="entry name" value="PDH/Transketolase"/>
</dbReference>
<keyword evidence="4" id="KW-0786">Thiamine pyrophosphate</keyword>
<protein>
    <submittedName>
        <fullName evidence="6">Transketolase</fullName>
    </submittedName>
</protein>
<evidence type="ECO:0000256" key="3">
    <source>
        <dbReference type="ARBA" id="ARBA00022679"/>
    </source>
</evidence>
<dbReference type="PANTHER" id="PTHR43825:SF1">
    <property type="entry name" value="TRANSKETOLASE-LIKE PYRIMIDINE-BINDING DOMAIN-CONTAINING PROTEIN"/>
    <property type="match status" value="1"/>
</dbReference>
<dbReference type="InterPro" id="IPR005475">
    <property type="entry name" value="Transketolase-like_Pyr-bd"/>
</dbReference>
<evidence type="ECO:0000259" key="5">
    <source>
        <dbReference type="SMART" id="SM00861"/>
    </source>
</evidence>
<comment type="caution">
    <text evidence="6">The sequence shown here is derived from an EMBL/GenBank/DDBJ whole genome shotgun (WGS) entry which is preliminary data.</text>
</comment>
<evidence type="ECO:0000256" key="4">
    <source>
        <dbReference type="ARBA" id="ARBA00023052"/>
    </source>
</evidence>
<dbReference type="AlphaFoldDB" id="A0A267MIZ5"/>
<reference evidence="6 7" key="1">
    <citation type="submission" date="2017-06" db="EMBL/GenBank/DDBJ databases">
        <title>Draft genome sequence of anaerobic fermentative bacterium Anaeromicrobium sediminis DY2726D isolated from West Pacific Ocean sediments.</title>
        <authorList>
            <person name="Zeng X."/>
        </authorList>
    </citation>
    <scope>NUCLEOTIDE SEQUENCE [LARGE SCALE GENOMIC DNA]</scope>
    <source>
        <strain evidence="6 7">DY2726D</strain>
    </source>
</reference>
<evidence type="ECO:0000313" key="6">
    <source>
        <dbReference type="EMBL" id="PAB58763.1"/>
    </source>
</evidence>
<dbReference type="InterPro" id="IPR009014">
    <property type="entry name" value="Transketo_C/PFOR_II"/>
</dbReference>
<name>A0A267MIZ5_9FIRM</name>
<sequence length="311" mass="33138">MTKIATRVAYGEALVELGQKNENVVVLDADLSKSTKTNGFLQEFPNRFFNMGIAEQNLMGTAAGLSTCGKIPFASTFAMFASGRAFEIIRNSICYPKLNVKVCATHAGITVGEDGASHQALEDLACMRALPNMVVLNPADAVSAKKAVFAMAELDGPAYARFGRANVPVIYDEDFVFEIGKGVEVKEGTDATIIGTGILVAEAMEAHETLKAQGINVRVIDMHTIKPIDKDIIIKAAKETGAIITAEEHNIIGGLGSAVAEVLVENSPVPMKRIGVKDTFGESGKPAQLMEKYGLTAAHIVEAVKDIVKNK</sequence>
<dbReference type="SUPFAM" id="SSF52518">
    <property type="entry name" value="Thiamin diphosphate-binding fold (THDP-binding)"/>
    <property type="match status" value="1"/>
</dbReference>
<dbReference type="InterPro" id="IPR029061">
    <property type="entry name" value="THDP-binding"/>
</dbReference>
<proteinExistence type="inferred from homology"/>
<dbReference type="FunFam" id="3.40.50.970:FF:000129">
    <property type="entry name" value="Transketolase"/>
    <property type="match status" value="1"/>
</dbReference>
<comment type="cofactor">
    <cofactor evidence="1">
        <name>thiamine diphosphate</name>
        <dbReference type="ChEBI" id="CHEBI:58937"/>
    </cofactor>
</comment>
<dbReference type="CDD" id="cd07033">
    <property type="entry name" value="TPP_PYR_DXS_TK_like"/>
    <property type="match status" value="1"/>
</dbReference>
<evidence type="ECO:0000256" key="2">
    <source>
        <dbReference type="ARBA" id="ARBA00007131"/>
    </source>
</evidence>
<evidence type="ECO:0000313" key="7">
    <source>
        <dbReference type="Proteomes" id="UP000216024"/>
    </source>
</evidence>
<dbReference type="PROSITE" id="PS00802">
    <property type="entry name" value="TRANSKETOLASE_2"/>
    <property type="match status" value="1"/>
</dbReference>
<dbReference type="InterPro" id="IPR020826">
    <property type="entry name" value="Transketolase_BS"/>
</dbReference>
<dbReference type="GO" id="GO:0016740">
    <property type="term" value="F:transferase activity"/>
    <property type="evidence" value="ECO:0007669"/>
    <property type="project" value="UniProtKB-KW"/>
</dbReference>
<gene>
    <name evidence="6" type="ORF">CCE28_13920</name>
</gene>
<dbReference type="Pfam" id="PF02779">
    <property type="entry name" value="Transket_pyr"/>
    <property type="match status" value="1"/>
</dbReference>
<dbReference type="EMBL" id="NIBG01000012">
    <property type="protein sequence ID" value="PAB58763.1"/>
    <property type="molecule type" value="Genomic_DNA"/>
</dbReference>
<dbReference type="Gene3D" id="3.40.50.920">
    <property type="match status" value="1"/>
</dbReference>
<dbReference type="InterPro" id="IPR033248">
    <property type="entry name" value="Transketolase_C"/>
</dbReference>
<keyword evidence="3" id="KW-0808">Transferase</keyword>
<dbReference type="SMART" id="SM00861">
    <property type="entry name" value="Transket_pyr"/>
    <property type="match status" value="1"/>
</dbReference>
<organism evidence="6 7">
    <name type="scientific">Anaeromicrobium sediminis</name>
    <dbReference type="NCBI Taxonomy" id="1478221"/>
    <lineage>
        <taxon>Bacteria</taxon>
        <taxon>Bacillati</taxon>
        <taxon>Bacillota</taxon>
        <taxon>Clostridia</taxon>
        <taxon>Peptostreptococcales</taxon>
        <taxon>Thermotaleaceae</taxon>
        <taxon>Anaeromicrobium</taxon>
    </lineage>
</organism>
<accession>A0A267MIZ5</accession>
<dbReference type="Proteomes" id="UP000216024">
    <property type="component" value="Unassembled WGS sequence"/>
</dbReference>